<sequence>MEVRPLRGSVGTVGIRAGNSAKVPEESSQRMQTVSDREIRKKQRITCKAGGETPRNYSHCVFKSQQSDRFVSVAMRFVDSVLIDSRMKK</sequence>
<protein>
    <submittedName>
        <fullName evidence="2">Uncharacterized protein</fullName>
    </submittedName>
</protein>
<name>A0A7H0GJ19_9BURK</name>
<feature type="region of interest" description="Disordered" evidence="1">
    <location>
        <begin position="1"/>
        <end position="40"/>
    </location>
</feature>
<evidence type="ECO:0000313" key="3">
    <source>
        <dbReference type="Proteomes" id="UP000516028"/>
    </source>
</evidence>
<dbReference type="RefSeq" id="WP_187723883.1">
    <property type="nucleotide sequence ID" value="NZ_CP060783.1"/>
</dbReference>
<proteinExistence type="predicted"/>
<evidence type="ECO:0000256" key="1">
    <source>
        <dbReference type="SAM" id="MobiDB-lite"/>
    </source>
</evidence>
<dbReference type="KEGG" id="daer:H9K75_20300"/>
<evidence type="ECO:0000313" key="2">
    <source>
        <dbReference type="EMBL" id="QNP48285.1"/>
    </source>
</evidence>
<dbReference type="AlphaFoldDB" id="A0A7H0GJ19"/>
<gene>
    <name evidence="2" type="ORF">H9K75_20300</name>
</gene>
<reference evidence="2 3" key="1">
    <citation type="submission" date="2020-08" db="EMBL/GenBank/DDBJ databases">
        <title>Genome sequence of Diaphorobacter aerolatus KACC 16536T.</title>
        <authorList>
            <person name="Hyun D.-W."/>
            <person name="Bae J.-W."/>
        </authorList>
    </citation>
    <scope>NUCLEOTIDE SEQUENCE [LARGE SCALE GENOMIC DNA]</scope>
    <source>
        <strain evidence="2 3">KACC 16536</strain>
    </source>
</reference>
<organism evidence="2 3">
    <name type="scientific">Diaphorobacter aerolatus</name>
    <dbReference type="NCBI Taxonomy" id="1288495"/>
    <lineage>
        <taxon>Bacteria</taxon>
        <taxon>Pseudomonadati</taxon>
        <taxon>Pseudomonadota</taxon>
        <taxon>Betaproteobacteria</taxon>
        <taxon>Burkholderiales</taxon>
        <taxon>Comamonadaceae</taxon>
        <taxon>Diaphorobacter</taxon>
    </lineage>
</organism>
<dbReference type="Proteomes" id="UP000516028">
    <property type="component" value="Chromosome"/>
</dbReference>
<keyword evidence="3" id="KW-1185">Reference proteome</keyword>
<dbReference type="EMBL" id="CP060783">
    <property type="protein sequence ID" value="QNP48285.1"/>
    <property type="molecule type" value="Genomic_DNA"/>
</dbReference>
<accession>A0A7H0GJ19</accession>